<dbReference type="Proteomes" id="UP000078454">
    <property type="component" value="Unassembled WGS sequence"/>
</dbReference>
<dbReference type="InterPro" id="IPR014710">
    <property type="entry name" value="RmlC-like_jellyroll"/>
</dbReference>
<dbReference type="InterPro" id="IPR021120">
    <property type="entry name" value="KduI/IolB_isomerase"/>
</dbReference>
<comment type="caution">
    <text evidence="3">The sequence shown here is derived from an EMBL/GenBank/DDBJ whole genome shotgun (WGS) entry which is preliminary data.</text>
</comment>
<evidence type="ECO:0000256" key="2">
    <source>
        <dbReference type="NCBIfam" id="TIGR04378"/>
    </source>
</evidence>
<organism evidence="3 4">
    <name type="scientific">Paenibacillus oryzisoli</name>
    <dbReference type="NCBI Taxonomy" id="1850517"/>
    <lineage>
        <taxon>Bacteria</taxon>
        <taxon>Bacillati</taxon>
        <taxon>Bacillota</taxon>
        <taxon>Bacilli</taxon>
        <taxon>Bacillales</taxon>
        <taxon>Paenibacillaceae</taxon>
        <taxon>Paenibacillus</taxon>
    </lineage>
</organism>
<name>A0A197ZZU6_9BACL</name>
<dbReference type="GO" id="GO:0102482">
    <property type="term" value="F:5-deoxy-D-glucuronate isomerase activity"/>
    <property type="evidence" value="ECO:0007669"/>
    <property type="project" value="UniProtKB-EC"/>
</dbReference>
<dbReference type="InterPro" id="IPR011051">
    <property type="entry name" value="RmlC_Cupin_sf"/>
</dbReference>
<accession>A0A197ZZU6</accession>
<dbReference type="OrthoDB" id="9799936at2"/>
<evidence type="ECO:0000313" key="4">
    <source>
        <dbReference type="Proteomes" id="UP000078454"/>
    </source>
</evidence>
<keyword evidence="1 3" id="KW-0413">Isomerase</keyword>
<dbReference type="STRING" id="1850517.A8708_12860"/>
<dbReference type="SUPFAM" id="SSF51182">
    <property type="entry name" value="RmlC-like cupins"/>
    <property type="match status" value="1"/>
</dbReference>
<gene>
    <name evidence="3" type="ORF">A8708_12860</name>
</gene>
<evidence type="ECO:0000256" key="1">
    <source>
        <dbReference type="ARBA" id="ARBA00023235"/>
    </source>
</evidence>
<reference evidence="3 4" key="1">
    <citation type="submission" date="2016-05" db="EMBL/GenBank/DDBJ databases">
        <title>Paenibacillus sp. 1ZS3-15 nov., isolated from the rhizosphere soil.</title>
        <authorList>
            <person name="Zhang X.X."/>
            <person name="Zhang J."/>
        </authorList>
    </citation>
    <scope>NUCLEOTIDE SEQUENCE [LARGE SCALE GENOMIC DNA]</scope>
    <source>
        <strain evidence="3 4">1ZS3-15</strain>
    </source>
</reference>
<dbReference type="NCBIfam" id="TIGR04378">
    <property type="entry name" value="myo_inos_iolB"/>
    <property type="match status" value="1"/>
</dbReference>
<dbReference type="PANTHER" id="PTHR39193:SF1">
    <property type="entry name" value="5-DEOXY-GLUCURONATE ISOMERASE"/>
    <property type="match status" value="1"/>
</dbReference>
<evidence type="ECO:0000313" key="3">
    <source>
        <dbReference type="EMBL" id="OAS14288.1"/>
    </source>
</evidence>
<dbReference type="Gene3D" id="2.60.120.10">
    <property type="entry name" value="Jelly Rolls"/>
    <property type="match status" value="2"/>
</dbReference>
<dbReference type="EC" id="5.3.1.30" evidence="2"/>
<sequence length="272" mass="30431">MSNLIVSPASSPNEEGSLLQITPESAHWQYVGFEVVQLAAGETLRRETADQEVCLVLLSGKADVRTKEEQWLGIGQRMSVFEQIPPYSVYVASQDSYEVTALTSLELAVCSAPGAGNHRSRLIAPAQVGVETRGYGNIERYIHNILPENEPADSLLVVEVFTPNGHWSSYPPHKHDRDALPEESFLEETYYFRVQPEQGFAVQRVYTDDRSLDETLVVKNGEAVLVPRGYHPVSAPPGYDVYYLNVMAGPTRIWKFHNDPDHAWIMTKPSES</sequence>
<keyword evidence="4" id="KW-1185">Reference proteome</keyword>
<dbReference type="EMBL" id="LYPB01000090">
    <property type="protein sequence ID" value="OAS14288.1"/>
    <property type="molecule type" value="Genomic_DNA"/>
</dbReference>
<dbReference type="RefSeq" id="WP_068669768.1">
    <property type="nucleotide sequence ID" value="NZ_LYPB01000090.1"/>
</dbReference>
<dbReference type="AlphaFoldDB" id="A0A197ZZU6"/>
<dbReference type="GO" id="GO:0008880">
    <property type="term" value="F:glucuronate isomerase activity"/>
    <property type="evidence" value="ECO:0007669"/>
    <property type="project" value="InterPro"/>
</dbReference>
<dbReference type="InterPro" id="IPR024203">
    <property type="entry name" value="Deoxy-glucuronate_isom_IolB"/>
</dbReference>
<dbReference type="Pfam" id="PF04962">
    <property type="entry name" value="KduI"/>
    <property type="match status" value="1"/>
</dbReference>
<dbReference type="PANTHER" id="PTHR39193">
    <property type="entry name" value="5-DEOXY-GLUCURONATE ISOMERASE"/>
    <property type="match status" value="1"/>
</dbReference>
<dbReference type="PIRSF" id="PIRSF036628">
    <property type="entry name" value="IolB"/>
    <property type="match status" value="1"/>
</dbReference>
<proteinExistence type="predicted"/>
<dbReference type="GO" id="GO:0019310">
    <property type="term" value="P:inositol catabolic process"/>
    <property type="evidence" value="ECO:0007669"/>
    <property type="project" value="UniProtKB-UniRule"/>
</dbReference>
<protein>
    <recommendedName>
        <fullName evidence="2">5-deoxy-glucuronate isomerase</fullName>
        <ecNumber evidence="2">5.3.1.30</ecNumber>
    </recommendedName>
</protein>